<comment type="subcellular location">
    <subcellularLocation>
        <location evidence="1">Membrane</location>
        <topology evidence="1">Multi-pass membrane protein</topology>
    </subcellularLocation>
</comment>
<keyword evidence="7" id="KW-0175">Coiled coil</keyword>
<evidence type="ECO:0000256" key="2">
    <source>
        <dbReference type="ARBA" id="ARBA00010199"/>
    </source>
</evidence>
<feature type="transmembrane region" description="Helical" evidence="6">
    <location>
        <begin position="289"/>
        <end position="310"/>
    </location>
</feature>
<name>A0A5J5A464_9ASTE</name>
<feature type="coiled-coil region" evidence="7">
    <location>
        <begin position="484"/>
        <end position="511"/>
    </location>
</feature>
<evidence type="ECO:0000256" key="5">
    <source>
        <dbReference type="ARBA" id="ARBA00023136"/>
    </source>
</evidence>
<reference evidence="9 10" key="1">
    <citation type="submission" date="2019-09" db="EMBL/GenBank/DDBJ databases">
        <title>A chromosome-level genome assembly of the Chinese tupelo Nyssa sinensis.</title>
        <authorList>
            <person name="Yang X."/>
            <person name="Kang M."/>
            <person name="Yang Y."/>
            <person name="Xiong H."/>
            <person name="Wang M."/>
            <person name="Zhang Z."/>
            <person name="Wang Z."/>
            <person name="Wu H."/>
            <person name="Ma T."/>
            <person name="Liu J."/>
            <person name="Xi Z."/>
        </authorList>
    </citation>
    <scope>NUCLEOTIDE SEQUENCE [LARGE SCALE GENOMIC DNA]</scope>
    <source>
        <strain evidence="9">J267</strain>
        <tissue evidence="9">Leaf</tissue>
    </source>
</reference>
<organism evidence="9 10">
    <name type="scientific">Nyssa sinensis</name>
    <dbReference type="NCBI Taxonomy" id="561372"/>
    <lineage>
        <taxon>Eukaryota</taxon>
        <taxon>Viridiplantae</taxon>
        <taxon>Streptophyta</taxon>
        <taxon>Embryophyta</taxon>
        <taxon>Tracheophyta</taxon>
        <taxon>Spermatophyta</taxon>
        <taxon>Magnoliopsida</taxon>
        <taxon>eudicotyledons</taxon>
        <taxon>Gunneridae</taxon>
        <taxon>Pentapetalae</taxon>
        <taxon>asterids</taxon>
        <taxon>Cornales</taxon>
        <taxon>Nyssaceae</taxon>
        <taxon>Nyssa</taxon>
    </lineage>
</organism>
<evidence type="ECO:0000313" key="9">
    <source>
        <dbReference type="EMBL" id="KAA8524612.1"/>
    </source>
</evidence>
<feature type="transmembrane region" description="Helical" evidence="6">
    <location>
        <begin position="463"/>
        <end position="483"/>
    </location>
</feature>
<dbReference type="CDD" id="cd13132">
    <property type="entry name" value="MATE_eukaryotic"/>
    <property type="match status" value="1"/>
</dbReference>
<evidence type="ECO:0000256" key="1">
    <source>
        <dbReference type="ARBA" id="ARBA00004141"/>
    </source>
</evidence>
<feature type="transmembrane region" description="Helical" evidence="6">
    <location>
        <begin position="322"/>
        <end position="345"/>
    </location>
</feature>
<evidence type="ECO:0000256" key="7">
    <source>
        <dbReference type="SAM" id="Coils"/>
    </source>
</evidence>
<sequence>MGSSKEDVYQPILQNEPPSLSSQSPERNSESSGQLESILSDTGLSFLQRSRAATWIESKLLFRLAAPAVIVYMINYLMSMSTQIFAGHLGNLELAAASLGNNGIQIFAYGLMLGMGSAVETLCGQAFGAHKYEMLGIYLQRSTILLTATGVLLTLIYIFCKPFLILLGESSQIASAAALFVYGLIPQIFAYAINFPIQKFMQAQSIVAPSAYISTATLVVHLVLSWVAVYKIGLGLLGASLVLSLSWWIVVVAQFVYIVKSESCKYTWTGFSIQAFSGLWGFFKLSSASAVMLCLETWYFQILVLLAGLLDNPELALDSLSICNTISGWVFMISVGFNAAASVRVGNELEAGHPKSAAFSVVMVTFISFIISVIAAFVVLGLRNVISYAFTEGETVANAVSDLCPLLAITLILNGVQPVLSGVAVGCGWQAFVAYVNVGCYYVVGVPLGVLHGFYYKLGAKGIWSGMIGGTIMQTIILIWVTFRTDWNKEVEEARKRLNKWDEEKEPLLKD</sequence>
<dbReference type="GO" id="GO:1990961">
    <property type="term" value="P:xenobiotic detoxification by transmembrane export across the plasma membrane"/>
    <property type="evidence" value="ECO:0007669"/>
    <property type="project" value="InterPro"/>
</dbReference>
<evidence type="ECO:0000256" key="4">
    <source>
        <dbReference type="ARBA" id="ARBA00022989"/>
    </source>
</evidence>
<feature type="transmembrane region" description="Helical" evidence="6">
    <location>
        <begin position="432"/>
        <end position="451"/>
    </location>
</feature>
<protein>
    <recommendedName>
        <fullName evidence="6">Protein DETOXIFICATION</fullName>
    </recommendedName>
    <alternativeName>
        <fullName evidence="6">Multidrug and toxic compound extrusion protein</fullName>
    </alternativeName>
</protein>
<accession>A0A5J5A464</accession>
<feature type="region of interest" description="Disordered" evidence="8">
    <location>
        <begin position="1"/>
        <end position="34"/>
    </location>
</feature>
<dbReference type="EMBL" id="CM018047">
    <property type="protein sequence ID" value="KAA8524612.1"/>
    <property type="molecule type" value="Genomic_DNA"/>
</dbReference>
<evidence type="ECO:0000256" key="3">
    <source>
        <dbReference type="ARBA" id="ARBA00022692"/>
    </source>
</evidence>
<feature type="transmembrane region" description="Helical" evidence="6">
    <location>
        <begin position="106"/>
        <end position="123"/>
    </location>
</feature>
<dbReference type="OrthoDB" id="2126698at2759"/>
<feature type="compositionally biased region" description="Low complexity" evidence="8">
    <location>
        <begin position="18"/>
        <end position="32"/>
    </location>
</feature>
<evidence type="ECO:0000313" key="10">
    <source>
        <dbReference type="Proteomes" id="UP000325577"/>
    </source>
</evidence>
<dbReference type="InterPro" id="IPR045069">
    <property type="entry name" value="MATE_euk"/>
</dbReference>
<keyword evidence="3 6" id="KW-0812">Transmembrane</keyword>
<feature type="transmembrane region" description="Helical" evidence="6">
    <location>
        <begin position="60"/>
        <end position="86"/>
    </location>
</feature>
<comment type="similarity">
    <text evidence="2 6">Belongs to the multi antimicrobial extrusion (MATE) (TC 2.A.66.1) family.</text>
</comment>
<evidence type="ECO:0000256" key="6">
    <source>
        <dbReference type="RuleBase" id="RU004914"/>
    </source>
</evidence>
<dbReference type="NCBIfam" id="TIGR00797">
    <property type="entry name" value="matE"/>
    <property type="match status" value="1"/>
</dbReference>
<dbReference type="GO" id="GO:0015297">
    <property type="term" value="F:antiporter activity"/>
    <property type="evidence" value="ECO:0007669"/>
    <property type="project" value="InterPro"/>
</dbReference>
<dbReference type="Proteomes" id="UP000325577">
    <property type="component" value="Linkage Group LG4"/>
</dbReference>
<feature type="transmembrane region" description="Helical" evidence="6">
    <location>
        <begin position="234"/>
        <end position="259"/>
    </location>
</feature>
<evidence type="ECO:0000256" key="8">
    <source>
        <dbReference type="SAM" id="MobiDB-lite"/>
    </source>
</evidence>
<keyword evidence="5 6" id="KW-0472">Membrane</keyword>
<dbReference type="PANTHER" id="PTHR11206">
    <property type="entry name" value="MULTIDRUG RESISTANCE PROTEIN"/>
    <property type="match status" value="1"/>
</dbReference>
<feature type="transmembrane region" description="Helical" evidence="6">
    <location>
        <begin position="144"/>
        <end position="167"/>
    </location>
</feature>
<proteinExistence type="inferred from homology"/>
<keyword evidence="10" id="KW-1185">Reference proteome</keyword>
<dbReference type="GO" id="GO:0016020">
    <property type="term" value="C:membrane"/>
    <property type="evidence" value="ECO:0007669"/>
    <property type="project" value="UniProtKB-SubCell"/>
</dbReference>
<keyword evidence="4 6" id="KW-1133">Transmembrane helix</keyword>
<dbReference type="AlphaFoldDB" id="A0A5J5A464"/>
<dbReference type="Pfam" id="PF01554">
    <property type="entry name" value="MatE"/>
    <property type="match status" value="2"/>
</dbReference>
<dbReference type="InterPro" id="IPR002528">
    <property type="entry name" value="MATE_fam"/>
</dbReference>
<dbReference type="GO" id="GO:0042910">
    <property type="term" value="F:xenobiotic transmembrane transporter activity"/>
    <property type="evidence" value="ECO:0007669"/>
    <property type="project" value="InterPro"/>
</dbReference>
<feature type="transmembrane region" description="Helical" evidence="6">
    <location>
        <begin position="403"/>
        <end position="426"/>
    </location>
</feature>
<feature type="transmembrane region" description="Helical" evidence="6">
    <location>
        <begin position="357"/>
        <end position="382"/>
    </location>
</feature>
<gene>
    <name evidence="9" type="ORF">F0562_011035</name>
</gene>
<feature type="transmembrane region" description="Helical" evidence="6">
    <location>
        <begin position="173"/>
        <end position="194"/>
    </location>
</feature>
<feature type="transmembrane region" description="Helical" evidence="6">
    <location>
        <begin position="206"/>
        <end position="228"/>
    </location>
</feature>